<feature type="transmembrane region" description="Helical" evidence="6">
    <location>
        <begin position="414"/>
        <end position="440"/>
    </location>
</feature>
<evidence type="ECO:0000256" key="1">
    <source>
        <dbReference type="ARBA" id="ARBA00004651"/>
    </source>
</evidence>
<dbReference type="NCBIfam" id="NF038404">
    <property type="entry name" value="perm_prefix_2"/>
    <property type="match status" value="1"/>
</dbReference>
<dbReference type="RefSeq" id="WP_068221174.1">
    <property type="nucleotide sequence ID" value="NZ_CP139724.1"/>
</dbReference>
<dbReference type="STRING" id="333140.AWW68_10590"/>
<organism evidence="9 10">
    <name type="scientific">Roseivirga spongicola</name>
    <dbReference type="NCBI Taxonomy" id="333140"/>
    <lineage>
        <taxon>Bacteria</taxon>
        <taxon>Pseudomonadati</taxon>
        <taxon>Bacteroidota</taxon>
        <taxon>Cytophagia</taxon>
        <taxon>Cytophagales</taxon>
        <taxon>Roseivirgaceae</taxon>
        <taxon>Roseivirga</taxon>
    </lineage>
</organism>
<feature type="transmembrane region" description="Helical" evidence="6">
    <location>
        <begin position="793"/>
        <end position="820"/>
    </location>
</feature>
<evidence type="ECO:0000256" key="5">
    <source>
        <dbReference type="ARBA" id="ARBA00023136"/>
    </source>
</evidence>
<evidence type="ECO:0000256" key="2">
    <source>
        <dbReference type="ARBA" id="ARBA00022475"/>
    </source>
</evidence>
<evidence type="ECO:0000256" key="4">
    <source>
        <dbReference type="ARBA" id="ARBA00022989"/>
    </source>
</evidence>
<keyword evidence="10" id="KW-1185">Reference proteome</keyword>
<feature type="transmembrane region" description="Helical" evidence="6">
    <location>
        <begin position="96"/>
        <end position="119"/>
    </location>
</feature>
<keyword evidence="2" id="KW-1003">Cell membrane</keyword>
<feature type="transmembrane region" description="Helical" evidence="6">
    <location>
        <begin position="745"/>
        <end position="772"/>
    </location>
</feature>
<feature type="domain" description="ABC3 transporter permease C-terminal" evidence="7">
    <location>
        <begin position="752"/>
        <end position="866"/>
    </location>
</feature>
<dbReference type="InterPro" id="IPR047699">
    <property type="entry name" value="Permease_put_prefix"/>
</dbReference>
<dbReference type="GO" id="GO:0022857">
    <property type="term" value="F:transmembrane transporter activity"/>
    <property type="evidence" value="ECO:0007669"/>
    <property type="project" value="TreeGrafter"/>
</dbReference>
<sequence>MKNKKTIPPKWADRFLEWYCKPSLFEDLQGDLYEHFYRHIEDKGIRKAKLIFVLNVFKFFKPYTVKKLNFLNKLTQFIMFKNYFKTSFRSIARNKLFSFINVFGLAVSMSVCLLMITLLTEVKSYEKFHADASDIYRATNLYQYLEEEPNLFASTSIIAGKRIKEEIAGVEAATIMRRNFAGDFENDNQKFALRGIWADESFFDVFSFEVIYGDKDQALTNPKSLVITDETALKIFNQLNVVGETLLKGDEPYQVTAVVKTPPFNSHIKFEVIGSFSTLDQAQMQRNATGWLSWQNMWMNYTYFKVADGQSIKNIQAALDKISIDQNSREKYTSIQLGAQPILKIMTGPQISNSLGMNMGSETLWILGILSFVVILSAGFNYTNLSIARSLRRAKEVGIRKVVGAKRGQIFSQFTVEACIISIFSLILAYGGFLLIKPLFLSLNPEMSRMLQLKLEPITIIYFVLFAILVGFAAGLLPSLVLSKLKAIQVLKTTSNTKLFSSVSLRKALIVIQFTLTLGFIISANVAYNQFKYSVNFDKGFNGENIITIGLAGNDPEQVKTLFERIPEVEQISMAAMVLGTGERWGDDLKYKDPLDSTTIYYSSVDQNYIPMLKHNLIAGSNFLRTPTSDNESEIIVNETLLKRFNIGTPQEAIGEQVLVGSNKLTIIGVVEDFHYAPINEPIESFGFRQNLEDIQLLNLKVNSTNLVGTMDKLRAAWEGFDEVHPFESRFHSEHIARAYDTYELMFTIVTFLAFVSISIACLGLLGMGVYTAETRMKEISIRKVLGASESSLIQLLVKGFMYLLLIAAVIAIPATYYLFDSIILADQANRISIGLNEMGLGVLFIFCIGFLTISSQVWKAAKANPSSTLRSE</sequence>
<dbReference type="InterPro" id="IPR025857">
    <property type="entry name" value="MacB_PCD"/>
</dbReference>
<keyword evidence="3 6" id="KW-0812">Transmembrane</keyword>
<feature type="transmembrane region" description="Helical" evidence="6">
    <location>
        <begin position="364"/>
        <end position="383"/>
    </location>
</feature>
<evidence type="ECO:0000259" key="8">
    <source>
        <dbReference type="Pfam" id="PF12704"/>
    </source>
</evidence>
<dbReference type="GO" id="GO:0005886">
    <property type="term" value="C:plasma membrane"/>
    <property type="evidence" value="ECO:0007669"/>
    <property type="project" value="UniProtKB-SubCell"/>
</dbReference>
<evidence type="ECO:0000313" key="9">
    <source>
        <dbReference type="EMBL" id="KYG75246.1"/>
    </source>
</evidence>
<evidence type="ECO:0000259" key="7">
    <source>
        <dbReference type="Pfam" id="PF02687"/>
    </source>
</evidence>
<dbReference type="AlphaFoldDB" id="A0A150X983"/>
<dbReference type="OrthoDB" id="5933722at2"/>
<comment type="subcellular location">
    <subcellularLocation>
        <location evidence="1">Cell membrane</location>
        <topology evidence="1">Multi-pass membrane protein</topology>
    </subcellularLocation>
</comment>
<protein>
    <recommendedName>
        <fullName evidence="11">ABC3 transporter permease protein domain-containing protein</fullName>
    </recommendedName>
</protein>
<keyword evidence="5 6" id="KW-0472">Membrane</keyword>
<feature type="transmembrane region" description="Helical" evidence="6">
    <location>
        <begin position="840"/>
        <end position="859"/>
    </location>
</feature>
<evidence type="ECO:0000256" key="6">
    <source>
        <dbReference type="SAM" id="Phobius"/>
    </source>
</evidence>
<dbReference type="Pfam" id="PF12704">
    <property type="entry name" value="MacB_PCD"/>
    <property type="match status" value="2"/>
</dbReference>
<feature type="transmembrane region" description="Helical" evidence="6">
    <location>
        <begin position="460"/>
        <end position="482"/>
    </location>
</feature>
<keyword evidence="4 6" id="KW-1133">Transmembrane helix</keyword>
<feature type="domain" description="MacB-like periplasmic core" evidence="8">
    <location>
        <begin position="98"/>
        <end position="321"/>
    </location>
</feature>
<reference evidence="9 10" key="1">
    <citation type="submission" date="2016-01" db="EMBL/GenBank/DDBJ databases">
        <title>Genome sequencing of Roseivirga spongicola UST030701-084.</title>
        <authorList>
            <person name="Selvaratnam C."/>
            <person name="Thevarajoo S."/>
            <person name="Goh K.M."/>
            <person name="Ee R."/>
            <person name="Chan K.-G."/>
            <person name="Chong C.S."/>
        </authorList>
    </citation>
    <scope>NUCLEOTIDE SEQUENCE [LARGE SCALE GENOMIC DNA]</scope>
    <source>
        <strain evidence="9 10">UST030701-084</strain>
    </source>
</reference>
<dbReference type="EMBL" id="LRPC01000023">
    <property type="protein sequence ID" value="KYG75246.1"/>
    <property type="molecule type" value="Genomic_DNA"/>
</dbReference>
<evidence type="ECO:0000256" key="3">
    <source>
        <dbReference type="ARBA" id="ARBA00022692"/>
    </source>
</evidence>
<dbReference type="PANTHER" id="PTHR30572">
    <property type="entry name" value="MEMBRANE COMPONENT OF TRANSPORTER-RELATED"/>
    <property type="match status" value="1"/>
</dbReference>
<feature type="domain" description="MacB-like periplasmic core" evidence="8">
    <location>
        <begin position="544"/>
        <end position="674"/>
    </location>
</feature>
<name>A0A150X983_9BACT</name>
<dbReference type="Pfam" id="PF02687">
    <property type="entry name" value="FtsX"/>
    <property type="match status" value="2"/>
</dbReference>
<accession>A0A150X983</accession>
<evidence type="ECO:0008006" key="11">
    <source>
        <dbReference type="Google" id="ProtNLM"/>
    </source>
</evidence>
<dbReference type="PANTHER" id="PTHR30572:SF18">
    <property type="entry name" value="ABC-TYPE MACROLIDE FAMILY EXPORT SYSTEM PERMEASE COMPONENT 2"/>
    <property type="match status" value="1"/>
</dbReference>
<gene>
    <name evidence="9" type="ORF">AWW68_10590</name>
</gene>
<dbReference type="Proteomes" id="UP000075606">
    <property type="component" value="Unassembled WGS sequence"/>
</dbReference>
<feature type="domain" description="ABC3 transporter permease C-terminal" evidence="7">
    <location>
        <begin position="369"/>
        <end position="485"/>
    </location>
</feature>
<dbReference type="InterPro" id="IPR050250">
    <property type="entry name" value="Macrolide_Exporter_MacB"/>
</dbReference>
<evidence type="ECO:0000313" key="10">
    <source>
        <dbReference type="Proteomes" id="UP000075606"/>
    </source>
</evidence>
<dbReference type="InterPro" id="IPR003838">
    <property type="entry name" value="ABC3_permease_C"/>
</dbReference>
<proteinExistence type="predicted"/>
<comment type="caution">
    <text evidence="9">The sequence shown here is derived from an EMBL/GenBank/DDBJ whole genome shotgun (WGS) entry which is preliminary data.</text>
</comment>